<dbReference type="EMBL" id="FZQP02003379">
    <property type="protein sequence ID" value="VVC98116.1"/>
    <property type="molecule type" value="Genomic_DNA"/>
</dbReference>
<evidence type="ECO:0000313" key="1">
    <source>
        <dbReference type="EMBL" id="VVC98116.1"/>
    </source>
</evidence>
<proteinExistence type="predicted"/>
<gene>
    <name evidence="1" type="ORF">LSINAPIS_LOCUS9254</name>
</gene>
<dbReference type="AlphaFoldDB" id="A0A5E4QJ93"/>
<protein>
    <submittedName>
        <fullName evidence="1">Uncharacterized protein</fullName>
    </submittedName>
</protein>
<name>A0A5E4QJ93_9NEOP</name>
<organism evidence="1 2">
    <name type="scientific">Leptidea sinapis</name>
    <dbReference type="NCBI Taxonomy" id="189913"/>
    <lineage>
        <taxon>Eukaryota</taxon>
        <taxon>Metazoa</taxon>
        <taxon>Ecdysozoa</taxon>
        <taxon>Arthropoda</taxon>
        <taxon>Hexapoda</taxon>
        <taxon>Insecta</taxon>
        <taxon>Pterygota</taxon>
        <taxon>Neoptera</taxon>
        <taxon>Endopterygota</taxon>
        <taxon>Lepidoptera</taxon>
        <taxon>Glossata</taxon>
        <taxon>Ditrysia</taxon>
        <taxon>Papilionoidea</taxon>
        <taxon>Pieridae</taxon>
        <taxon>Dismorphiinae</taxon>
        <taxon>Leptidea</taxon>
    </lineage>
</organism>
<keyword evidence="2" id="KW-1185">Reference proteome</keyword>
<dbReference type="Proteomes" id="UP000324832">
    <property type="component" value="Unassembled WGS sequence"/>
</dbReference>
<sequence>MARRLGHRQNQFNQFISNLVLTLIVKLNTLMETKAHSLPRVGIHVFKILKFAQFLHKSNITGIKEVANKKLGRNKISVDFISAEKAKIFLDLDILE</sequence>
<evidence type="ECO:0000313" key="2">
    <source>
        <dbReference type="Proteomes" id="UP000324832"/>
    </source>
</evidence>
<accession>A0A5E4QJ93</accession>
<feature type="non-terminal residue" evidence="1">
    <location>
        <position position="96"/>
    </location>
</feature>
<reference evidence="1 2" key="1">
    <citation type="submission" date="2017-07" db="EMBL/GenBank/DDBJ databases">
        <authorList>
            <person name="Talla V."/>
            <person name="Backstrom N."/>
        </authorList>
    </citation>
    <scope>NUCLEOTIDE SEQUENCE [LARGE SCALE GENOMIC DNA]</scope>
</reference>